<name>A0ABQ5HJF2_9ASTR</name>
<dbReference type="SUPFAM" id="SSF53067">
    <property type="entry name" value="Actin-like ATPase domain"/>
    <property type="match status" value="2"/>
</dbReference>
<dbReference type="InterPro" id="IPR029047">
    <property type="entry name" value="HSP70_peptide-bd_sf"/>
</dbReference>
<dbReference type="Gene3D" id="2.60.34.10">
    <property type="entry name" value="Substrate Binding Domain Of DNAk, Chain A, domain 1"/>
    <property type="match status" value="1"/>
</dbReference>
<dbReference type="Gene3D" id="3.90.640.10">
    <property type="entry name" value="Actin, Chain A, domain 4"/>
    <property type="match status" value="1"/>
</dbReference>
<evidence type="ECO:0000313" key="4">
    <source>
        <dbReference type="Proteomes" id="UP001151760"/>
    </source>
</evidence>
<keyword evidence="2" id="KW-0067">ATP-binding</keyword>
<dbReference type="EMBL" id="BQNB010019679">
    <property type="protein sequence ID" value="GJT87895.1"/>
    <property type="molecule type" value="Genomic_DNA"/>
</dbReference>
<evidence type="ECO:0000256" key="2">
    <source>
        <dbReference type="ARBA" id="ARBA00022840"/>
    </source>
</evidence>
<keyword evidence="1" id="KW-0547">Nucleotide-binding</keyword>
<dbReference type="PANTHER" id="PTHR19375">
    <property type="entry name" value="HEAT SHOCK PROTEIN 70KDA"/>
    <property type="match status" value="1"/>
</dbReference>
<reference evidence="3" key="2">
    <citation type="submission" date="2022-01" db="EMBL/GenBank/DDBJ databases">
        <authorList>
            <person name="Yamashiro T."/>
            <person name="Shiraishi A."/>
            <person name="Satake H."/>
            <person name="Nakayama K."/>
        </authorList>
    </citation>
    <scope>NUCLEOTIDE SEQUENCE</scope>
</reference>
<dbReference type="InterPro" id="IPR018181">
    <property type="entry name" value="Heat_shock_70_CS"/>
</dbReference>
<evidence type="ECO:0000313" key="3">
    <source>
        <dbReference type="EMBL" id="GJT87895.1"/>
    </source>
</evidence>
<dbReference type="InterPro" id="IPR043129">
    <property type="entry name" value="ATPase_NBD"/>
</dbReference>
<dbReference type="CDD" id="cd24028">
    <property type="entry name" value="ASKHA_NBD_HSP70_HSPA1-like"/>
    <property type="match status" value="1"/>
</dbReference>
<dbReference type="Pfam" id="PF00012">
    <property type="entry name" value="HSP70"/>
    <property type="match status" value="1"/>
</dbReference>
<keyword evidence="4" id="KW-1185">Reference proteome</keyword>
<dbReference type="SUPFAM" id="SSF100920">
    <property type="entry name" value="Heat shock protein 70kD (HSP70), peptide-binding domain"/>
    <property type="match status" value="1"/>
</dbReference>
<dbReference type="PROSITE" id="PS00297">
    <property type="entry name" value="HSP70_1"/>
    <property type="match status" value="1"/>
</dbReference>
<evidence type="ECO:0000256" key="1">
    <source>
        <dbReference type="ARBA" id="ARBA00022741"/>
    </source>
</evidence>
<gene>
    <name evidence="3" type="ORF">Tco_1069612</name>
</gene>
<organism evidence="3 4">
    <name type="scientific">Tanacetum coccineum</name>
    <dbReference type="NCBI Taxonomy" id="301880"/>
    <lineage>
        <taxon>Eukaryota</taxon>
        <taxon>Viridiplantae</taxon>
        <taxon>Streptophyta</taxon>
        <taxon>Embryophyta</taxon>
        <taxon>Tracheophyta</taxon>
        <taxon>Spermatophyta</taxon>
        <taxon>Magnoliopsida</taxon>
        <taxon>eudicotyledons</taxon>
        <taxon>Gunneridae</taxon>
        <taxon>Pentapetalae</taxon>
        <taxon>asterids</taxon>
        <taxon>campanulids</taxon>
        <taxon>Asterales</taxon>
        <taxon>Asteraceae</taxon>
        <taxon>Asteroideae</taxon>
        <taxon>Anthemideae</taxon>
        <taxon>Anthemidinae</taxon>
        <taxon>Tanacetum</taxon>
    </lineage>
</organism>
<dbReference type="Proteomes" id="UP001151760">
    <property type="component" value="Unassembled WGS sequence"/>
</dbReference>
<reference evidence="3" key="1">
    <citation type="journal article" date="2022" name="Int. J. Mol. Sci.">
        <title>Draft Genome of Tanacetum Coccineum: Genomic Comparison of Closely Related Tanacetum-Family Plants.</title>
        <authorList>
            <person name="Yamashiro T."/>
            <person name="Shiraishi A."/>
            <person name="Nakayama K."/>
            <person name="Satake H."/>
        </authorList>
    </citation>
    <scope>NUCLEOTIDE SEQUENCE</scope>
</reference>
<protein>
    <submittedName>
        <fullName evidence="3">Heat shock cognate 70 kDa protein-like protein</fullName>
    </submittedName>
</protein>
<dbReference type="PROSITE" id="PS00329">
    <property type="entry name" value="HSP70_2"/>
    <property type="match status" value="1"/>
</dbReference>
<dbReference type="PRINTS" id="PR00301">
    <property type="entry name" value="HEATSHOCK70"/>
</dbReference>
<comment type="caution">
    <text evidence="3">The sequence shown here is derived from an EMBL/GenBank/DDBJ whole genome shotgun (WGS) entry which is preliminary data.</text>
</comment>
<dbReference type="Gene3D" id="3.30.30.30">
    <property type="match status" value="1"/>
</dbReference>
<dbReference type="Gene3D" id="3.30.420.40">
    <property type="match status" value="2"/>
</dbReference>
<proteinExistence type="predicted"/>
<sequence length="471" mass="52011">MPIRVKGAAIGIDLGTTYSCAAAWFDNKNRVEIIPNEQGNKITPSCIAFNDTELSVGEGAKNQIARNPTNTVFGKFADPQVQKDIGLWPFKVIKGPMKEPTFVVEYKGELKHFSPEELSAMVLQKMKLDAEDYIGREVTDAVITVPAYFNNQQREATKKAGTLAGLNVLRLLNEPTAAAIAYGVDNMADKYWRKKKNVLVFDLGGGTFDVSLLEIIKSSAINVKAVGGDTHLGGEDFDKTLVNYCVNEFKRKHGEVDVRGNARAMARLKVACEKAKRDLSSTSRTSIEIDCLYNGIDFSTKISRAKFEELNSVYFEKCVKLVQQCLIEGKTKKEDVNEVVVVGGSTRIPKVRQMVEDIFQGKTICKSMNGDEAVAFGAAILAASLSGTNHKSLRGIVLRDIGPHSLGIEIQKPNGEKGYMHVLIPRNTSIPVTKKHMFRSRLNSTRGDISVYLGERVKVKENVFHSRFALV</sequence>
<dbReference type="PROSITE" id="PS01036">
    <property type="entry name" value="HSP70_3"/>
    <property type="match status" value="1"/>
</dbReference>
<dbReference type="InterPro" id="IPR013126">
    <property type="entry name" value="Hsp_70_fam"/>
</dbReference>
<accession>A0ABQ5HJF2</accession>